<evidence type="ECO:0000256" key="1">
    <source>
        <dbReference type="SAM" id="MobiDB-lite"/>
    </source>
</evidence>
<reference evidence="2" key="2">
    <citation type="submission" date="2010-07" db="EMBL/GenBank/DDBJ databases">
        <authorList>
            <consortium name="The Broad Institute Genome Sequencing Platform"/>
            <consortium name="Broad Institute Genome Sequencing Center for Infectious Disease"/>
            <person name="Ma L.-J."/>
            <person name="Dead R."/>
            <person name="Young S."/>
            <person name="Zeng Q."/>
            <person name="Koehrsen M."/>
            <person name="Alvarado L."/>
            <person name="Berlin A."/>
            <person name="Chapman S.B."/>
            <person name="Chen Z."/>
            <person name="Freedman E."/>
            <person name="Gellesch M."/>
            <person name="Goldberg J."/>
            <person name="Griggs A."/>
            <person name="Gujja S."/>
            <person name="Heilman E.R."/>
            <person name="Heiman D."/>
            <person name="Hepburn T."/>
            <person name="Howarth C."/>
            <person name="Jen D."/>
            <person name="Larson L."/>
            <person name="Mehta T."/>
            <person name="Neiman D."/>
            <person name="Pearson M."/>
            <person name="Roberts A."/>
            <person name="Saif S."/>
            <person name="Shea T."/>
            <person name="Shenoy N."/>
            <person name="Sisk P."/>
            <person name="Stolte C."/>
            <person name="Sykes S."/>
            <person name="Walk T."/>
            <person name="White J."/>
            <person name="Yandava C."/>
            <person name="Haas B."/>
            <person name="Nusbaum C."/>
            <person name="Birren B."/>
        </authorList>
    </citation>
    <scope>NUCLEOTIDE SEQUENCE</scope>
    <source>
        <strain evidence="2">R3-111a-1</strain>
    </source>
</reference>
<dbReference type="EnsemblFungi" id="EJT82494">
    <property type="protein sequence ID" value="EJT82494"/>
    <property type="gene ID" value="GGTG_02467"/>
</dbReference>
<dbReference type="eggNOG" id="ENOG502RNFI">
    <property type="taxonomic scope" value="Eukaryota"/>
</dbReference>
<dbReference type="GeneID" id="20342925"/>
<evidence type="ECO:0000313" key="2">
    <source>
        <dbReference type="EMBL" id="EJT82494.1"/>
    </source>
</evidence>
<gene>
    <name evidence="3" type="primary">20342925</name>
    <name evidence="2" type="ORF">GGTG_02467</name>
</gene>
<dbReference type="AlphaFoldDB" id="J3NMG3"/>
<feature type="region of interest" description="Disordered" evidence="1">
    <location>
        <begin position="1"/>
        <end position="35"/>
    </location>
</feature>
<dbReference type="RefSeq" id="XP_009218503.1">
    <property type="nucleotide sequence ID" value="XM_009220239.1"/>
</dbReference>
<reference evidence="3" key="4">
    <citation type="journal article" date="2015" name="G3 (Bethesda)">
        <title>Genome sequences of three phytopathogenic species of the Magnaporthaceae family of fungi.</title>
        <authorList>
            <person name="Okagaki L.H."/>
            <person name="Nunes C.C."/>
            <person name="Sailsbery J."/>
            <person name="Clay B."/>
            <person name="Brown D."/>
            <person name="John T."/>
            <person name="Oh Y."/>
            <person name="Young N."/>
            <person name="Fitzgerald M."/>
            <person name="Haas B.J."/>
            <person name="Zeng Q."/>
            <person name="Young S."/>
            <person name="Adiconis X."/>
            <person name="Fan L."/>
            <person name="Levin J.Z."/>
            <person name="Mitchell T.K."/>
            <person name="Okubara P.A."/>
            <person name="Farman M.L."/>
            <person name="Kohn L.M."/>
            <person name="Birren B."/>
            <person name="Ma L.-J."/>
            <person name="Dean R.A."/>
        </authorList>
    </citation>
    <scope>NUCLEOTIDE SEQUENCE</scope>
    <source>
        <strain evidence="3">R3-111a-1</strain>
    </source>
</reference>
<dbReference type="EMBL" id="GL385395">
    <property type="protein sequence ID" value="EJT82494.1"/>
    <property type="molecule type" value="Genomic_DNA"/>
</dbReference>
<evidence type="ECO:0000313" key="3">
    <source>
        <dbReference type="EnsemblFungi" id="EJT82494"/>
    </source>
</evidence>
<feature type="region of interest" description="Disordered" evidence="1">
    <location>
        <begin position="52"/>
        <end position="85"/>
    </location>
</feature>
<dbReference type="Proteomes" id="UP000006039">
    <property type="component" value="Unassembled WGS sequence"/>
</dbReference>
<accession>J3NMG3</accession>
<reference evidence="3" key="5">
    <citation type="submission" date="2018-04" db="UniProtKB">
        <authorList>
            <consortium name="EnsemblFungi"/>
        </authorList>
    </citation>
    <scope>IDENTIFICATION</scope>
    <source>
        <strain evidence="3">R3-111a-1</strain>
    </source>
</reference>
<feature type="region of interest" description="Disordered" evidence="1">
    <location>
        <begin position="98"/>
        <end position="188"/>
    </location>
</feature>
<dbReference type="VEuPathDB" id="FungiDB:GGTG_02467"/>
<keyword evidence="4" id="KW-1185">Reference proteome</keyword>
<reference evidence="4" key="1">
    <citation type="submission" date="2010-07" db="EMBL/GenBank/DDBJ databases">
        <title>The genome sequence of Gaeumannomyces graminis var. tritici strain R3-111a-1.</title>
        <authorList>
            <consortium name="The Broad Institute Genome Sequencing Platform"/>
            <person name="Ma L.-J."/>
            <person name="Dead R."/>
            <person name="Young S."/>
            <person name="Zeng Q."/>
            <person name="Koehrsen M."/>
            <person name="Alvarado L."/>
            <person name="Berlin A."/>
            <person name="Chapman S.B."/>
            <person name="Chen Z."/>
            <person name="Freedman E."/>
            <person name="Gellesch M."/>
            <person name="Goldberg J."/>
            <person name="Griggs A."/>
            <person name="Gujja S."/>
            <person name="Heilman E.R."/>
            <person name="Heiman D."/>
            <person name="Hepburn T."/>
            <person name="Howarth C."/>
            <person name="Jen D."/>
            <person name="Larson L."/>
            <person name="Mehta T."/>
            <person name="Neiman D."/>
            <person name="Pearson M."/>
            <person name="Roberts A."/>
            <person name="Saif S."/>
            <person name="Shea T."/>
            <person name="Shenoy N."/>
            <person name="Sisk P."/>
            <person name="Stolte C."/>
            <person name="Sykes S."/>
            <person name="Walk T."/>
            <person name="White J."/>
            <person name="Yandava C."/>
            <person name="Haas B."/>
            <person name="Nusbaum C."/>
            <person name="Birren B."/>
        </authorList>
    </citation>
    <scope>NUCLEOTIDE SEQUENCE [LARGE SCALE GENOMIC DNA]</scope>
    <source>
        <strain evidence="4">R3-111a-1</strain>
    </source>
</reference>
<proteinExistence type="predicted"/>
<reference evidence="2" key="3">
    <citation type="submission" date="2010-09" db="EMBL/GenBank/DDBJ databases">
        <title>Annotation of Gaeumannomyces graminis var. tritici R3-111a-1.</title>
        <authorList>
            <consortium name="The Broad Institute Genome Sequencing Platform"/>
            <person name="Ma L.-J."/>
            <person name="Dead R."/>
            <person name="Young S.K."/>
            <person name="Zeng Q."/>
            <person name="Gargeya S."/>
            <person name="Fitzgerald M."/>
            <person name="Haas B."/>
            <person name="Abouelleil A."/>
            <person name="Alvarado L."/>
            <person name="Arachchi H.M."/>
            <person name="Berlin A."/>
            <person name="Brown A."/>
            <person name="Chapman S.B."/>
            <person name="Chen Z."/>
            <person name="Dunbar C."/>
            <person name="Freedman E."/>
            <person name="Gearin G."/>
            <person name="Gellesch M."/>
            <person name="Goldberg J."/>
            <person name="Griggs A."/>
            <person name="Gujja S."/>
            <person name="Heiman D."/>
            <person name="Howarth C."/>
            <person name="Larson L."/>
            <person name="Lui A."/>
            <person name="MacDonald P.J.P."/>
            <person name="Mehta T."/>
            <person name="Montmayeur A."/>
            <person name="Murphy C."/>
            <person name="Neiman D."/>
            <person name="Pearson M."/>
            <person name="Priest M."/>
            <person name="Roberts A."/>
            <person name="Saif S."/>
            <person name="Shea T."/>
            <person name="Shenoy N."/>
            <person name="Sisk P."/>
            <person name="Stolte C."/>
            <person name="Sykes S."/>
            <person name="Yandava C."/>
            <person name="Wortman J."/>
            <person name="Nusbaum C."/>
            <person name="Birren B."/>
        </authorList>
    </citation>
    <scope>NUCLEOTIDE SEQUENCE</scope>
    <source>
        <strain evidence="2">R3-111a-1</strain>
    </source>
</reference>
<dbReference type="HOGENOM" id="CLU_1115809_0_0_1"/>
<organism evidence="2">
    <name type="scientific">Gaeumannomyces tritici (strain R3-111a-1)</name>
    <name type="common">Wheat and barley take-all root rot fungus</name>
    <name type="synonym">Gaeumannomyces graminis var. tritici</name>
    <dbReference type="NCBI Taxonomy" id="644352"/>
    <lineage>
        <taxon>Eukaryota</taxon>
        <taxon>Fungi</taxon>
        <taxon>Dikarya</taxon>
        <taxon>Ascomycota</taxon>
        <taxon>Pezizomycotina</taxon>
        <taxon>Sordariomycetes</taxon>
        <taxon>Sordariomycetidae</taxon>
        <taxon>Magnaporthales</taxon>
        <taxon>Magnaporthaceae</taxon>
        <taxon>Gaeumannomyces</taxon>
    </lineage>
</organism>
<evidence type="ECO:0000313" key="4">
    <source>
        <dbReference type="Proteomes" id="UP000006039"/>
    </source>
</evidence>
<sequence>MNICHRLGPSHKLTKSSPGNRSWGPSWGDAWGDDHEDELDRAAAWVRDLVDDDDWDADPYGPAREEMDEDARRPPGGDGARGAPAYELDIEGAFEGPRVYELPGDDMDTAVSPTLCEAPGDDGEEAADSKACECSRGGHTGDSRVSAASGRKDDAGPEIPELAGSNERGAPRARGLADGQGTSTRAERVRRWGLEVDFSWERSSARMSSRSLRPQMRISRRGGDQEPFLWEGEWMGDVDDWSWAPWATD</sequence>
<protein>
    <submittedName>
        <fullName evidence="2 3">Uncharacterized protein</fullName>
    </submittedName>
</protein>
<name>J3NMG3_GAET3</name>